<accession>A0A9P0ZPN8</accession>
<organism evidence="2 3">
    <name type="scientific">Cuscuta europaea</name>
    <name type="common">European dodder</name>
    <dbReference type="NCBI Taxonomy" id="41803"/>
    <lineage>
        <taxon>Eukaryota</taxon>
        <taxon>Viridiplantae</taxon>
        <taxon>Streptophyta</taxon>
        <taxon>Embryophyta</taxon>
        <taxon>Tracheophyta</taxon>
        <taxon>Spermatophyta</taxon>
        <taxon>Magnoliopsida</taxon>
        <taxon>eudicotyledons</taxon>
        <taxon>Gunneridae</taxon>
        <taxon>Pentapetalae</taxon>
        <taxon>asterids</taxon>
        <taxon>lamiids</taxon>
        <taxon>Solanales</taxon>
        <taxon>Convolvulaceae</taxon>
        <taxon>Cuscuteae</taxon>
        <taxon>Cuscuta</taxon>
        <taxon>Cuscuta subgen. Cuscuta</taxon>
    </lineage>
</organism>
<evidence type="ECO:0000256" key="1">
    <source>
        <dbReference type="SAM" id="MobiDB-lite"/>
    </source>
</evidence>
<dbReference type="Proteomes" id="UP001152484">
    <property type="component" value="Unassembled WGS sequence"/>
</dbReference>
<comment type="caution">
    <text evidence="2">The sequence shown here is derived from an EMBL/GenBank/DDBJ whole genome shotgun (WGS) entry which is preliminary data.</text>
</comment>
<reference evidence="2" key="1">
    <citation type="submission" date="2022-07" db="EMBL/GenBank/DDBJ databases">
        <authorList>
            <person name="Macas J."/>
            <person name="Novak P."/>
            <person name="Neumann P."/>
        </authorList>
    </citation>
    <scope>NUCLEOTIDE SEQUENCE</scope>
</reference>
<keyword evidence="3" id="KW-1185">Reference proteome</keyword>
<evidence type="ECO:0000313" key="3">
    <source>
        <dbReference type="Proteomes" id="UP001152484"/>
    </source>
</evidence>
<proteinExistence type="predicted"/>
<dbReference type="AlphaFoldDB" id="A0A9P0ZPN8"/>
<dbReference type="EMBL" id="CAMAPE010000051">
    <property type="protein sequence ID" value="CAH9107926.1"/>
    <property type="molecule type" value="Genomic_DNA"/>
</dbReference>
<evidence type="ECO:0000313" key="2">
    <source>
        <dbReference type="EMBL" id="CAH9107926.1"/>
    </source>
</evidence>
<sequence length="162" mass="17754">MHGTLSPREFLRGATPPTDKSVMSRQADDALCSKVLHASITASIGLGELIRRMEESTLQKQKADESLVLARKQLQDAQEAFRLEREAFDKIFENSKVVARAEAEKVAAEAAGAAGERAEEAKKKAVTQAEKVVVAAFVTEGWKTEEHQQWVASMVEASWITG</sequence>
<gene>
    <name evidence="2" type="ORF">CEURO_LOCUS17902</name>
</gene>
<protein>
    <submittedName>
        <fullName evidence="2">Uncharacterized protein</fullName>
    </submittedName>
</protein>
<name>A0A9P0ZPN8_CUSEU</name>
<feature type="region of interest" description="Disordered" evidence="1">
    <location>
        <begin position="1"/>
        <end position="23"/>
    </location>
</feature>